<dbReference type="EMBL" id="HACG01050851">
    <property type="protein sequence ID" value="CEK97716.1"/>
    <property type="molecule type" value="Transcribed_RNA"/>
</dbReference>
<feature type="non-terminal residue" evidence="1">
    <location>
        <position position="1"/>
    </location>
</feature>
<reference evidence="1" key="1">
    <citation type="submission" date="2014-12" db="EMBL/GenBank/DDBJ databases">
        <title>Insight into the proteome of Arion vulgaris.</title>
        <authorList>
            <person name="Aradska J."/>
            <person name="Bulat T."/>
            <person name="Smidak R."/>
            <person name="Sarate P."/>
            <person name="Gangsoo J."/>
            <person name="Sialana F."/>
            <person name="Bilban M."/>
            <person name="Lubec G."/>
        </authorList>
    </citation>
    <scope>NUCLEOTIDE SEQUENCE</scope>
    <source>
        <tissue evidence="1">Skin</tissue>
    </source>
</reference>
<proteinExistence type="predicted"/>
<name>A0A0B7BZA3_9EUPU</name>
<dbReference type="AlphaFoldDB" id="A0A0B7BZA3"/>
<protein>
    <recommendedName>
        <fullName evidence="2">EGF-like domain-containing protein</fullName>
    </recommendedName>
</protein>
<accession>A0A0B7BZA3</accession>
<evidence type="ECO:0000313" key="1">
    <source>
        <dbReference type="EMBL" id="CEK97716.1"/>
    </source>
</evidence>
<organism evidence="1">
    <name type="scientific">Arion vulgaris</name>
    <dbReference type="NCBI Taxonomy" id="1028688"/>
    <lineage>
        <taxon>Eukaryota</taxon>
        <taxon>Metazoa</taxon>
        <taxon>Spiralia</taxon>
        <taxon>Lophotrochozoa</taxon>
        <taxon>Mollusca</taxon>
        <taxon>Gastropoda</taxon>
        <taxon>Heterobranchia</taxon>
        <taxon>Euthyneura</taxon>
        <taxon>Panpulmonata</taxon>
        <taxon>Eupulmonata</taxon>
        <taxon>Stylommatophora</taxon>
        <taxon>Helicina</taxon>
        <taxon>Arionoidea</taxon>
        <taxon>Arionidae</taxon>
        <taxon>Arion</taxon>
    </lineage>
</organism>
<feature type="non-terminal residue" evidence="1">
    <location>
        <position position="74"/>
    </location>
</feature>
<gene>
    <name evidence="1" type="primary">ORF216671</name>
</gene>
<evidence type="ECO:0008006" key="2">
    <source>
        <dbReference type="Google" id="ProtNLM"/>
    </source>
</evidence>
<sequence length="74" mass="8283">AKLNNDSTIDDVFNDNNSYCDPSTHFGCDVIHYERCEQETMQCRCLNGFFPENAASSTGSCRAVSFYHGHIKVA</sequence>